<dbReference type="InterPro" id="IPR010273">
    <property type="entry name" value="DUF881"/>
</dbReference>
<evidence type="ECO:0000256" key="1">
    <source>
        <dbReference type="ARBA" id="ARBA00009108"/>
    </source>
</evidence>
<keyword evidence="3" id="KW-1185">Reference proteome</keyword>
<evidence type="ECO:0000313" key="2">
    <source>
        <dbReference type="EMBL" id="MEI4279881.1"/>
    </source>
</evidence>
<dbReference type="Pfam" id="PF05949">
    <property type="entry name" value="DUF881"/>
    <property type="match status" value="1"/>
</dbReference>
<sequence length="249" mass="26066">MRRSRARRRRTAWDALVPVVALAAGLLFATSGQTARGTDLRAGDVTELSQLIRQLQRDNDGQQVVLNDLQDRVQALTAAEAGSNGEVAEAAAQGAAQEASAGFTAMSGPGLEITLDDAPESADGTLPRGATPDALVIHQSDVQGVVNALWAAGADGVTIMGQRLIATSAVRCVGNVLLLQGRTYSPPFVVTAVGDADAMRERLGQSYEVSLLQQAVDRFGLTYRVEDSSQVDLPAYDGALDLQYASAAG</sequence>
<reference evidence="2 3" key="1">
    <citation type="submission" date="2024-03" db="EMBL/GenBank/DDBJ databases">
        <title>Draft genome sequence of Klenkia terrae.</title>
        <authorList>
            <person name="Duangmal K."/>
            <person name="Chantavorakit T."/>
        </authorList>
    </citation>
    <scope>NUCLEOTIDE SEQUENCE [LARGE SCALE GENOMIC DNA]</scope>
    <source>
        <strain evidence="2 3">JCM 17786</strain>
    </source>
</reference>
<protein>
    <submittedName>
        <fullName evidence="2">DUF881 domain-containing protein</fullName>
    </submittedName>
</protein>
<comment type="similarity">
    <text evidence="1">Belongs to the UPF0749 family.</text>
</comment>
<evidence type="ECO:0000313" key="3">
    <source>
        <dbReference type="Proteomes" id="UP001373496"/>
    </source>
</evidence>
<dbReference type="Gene3D" id="3.30.70.1880">
    <property type="entry name" value="Protein of unknown function DUF881"/>
    <property type="match status" value="1"/>
</dbReference>
<organism evidence="2 3">
    <name type="scientific">Klenkia terrae</name>
    <dbReference type="NCBI Taxonomy" id="1052259"/>
    <lineage>
        <taxon>Bacteria</taxon>
        <taxon>Bacillati</taxon>
        <taxon>Actinomycetota</taxon>
        <taxon>Actinomycetes</taxon>
        <taxon>Geodermatophilales</taxon>
        <taxon>Geodermatophilaceae</taxon>
        <taxon>Klenkia</taxon>
    </lineage>
</organism>
<dbReference type="PANTHER" id="PTHR37313:SF4">
    <property type="entry name" value="CONSERVED MEMBRANE PROTEIN-RELATED"/>
    <property type="match status" value="1"/>
</dbReference>
<name>A0ABU8E8B2_9ACTN</name>
<dbReference type="EMBL" id="JBAPLV010000017">
    <property type="protein sequence ID" value="MEI4279881.1"/>
    <property type="molecule type" value="Genomic_DNA"/>
</dbReference>
<dbReference type="RefSeq" id="WP_225233731.1">
    <property type="nucleotide sequence ID" value="NZ_JBAPLV010000017.1"/>
</dbReference>
<accession>A0ABU8E8B2</accession>
<gene>
    <name evidence="2" type="ORF">UXQ13_15530</name>
</gene>
<dbReference type="Proteomes" id="UP001373496">
    <property type="component" value="Unassembled WGS sequence"/>
</dbReference>
<dbReference type="PANTHER" id="PTHR37313">
    <property type="entry name" value="UPF0749 PROTEIN RV1825"/>
    <property type="match status" value="1"/>
</dbReference>
<comment type="caution">
    <text evidence="2">The sequence shown here is derived from an EMBL/GenBank/DDBJ whole genome shotgun (WGS) entry which is preliminary data.</text>
</comment>
<proteinExistence type="inferred from homology"/>